<comment type="subcellular location">
    <subcellularLocation>
        <location evidence="2">Peroxisome membrane</location>
    </subcellularLocation>
</comment>
<comment type="caution">
    <text evidence="4">The sequence shown here is derived from an EMBL/GenBank/DDBJ whole genome shotgun (WGS) entry which is preliminary data.</text>
</comment>
<accession>A0AAE0DGM2</accession>
<keyword evidence="2" id="KW-0962">Peroxisome biogenesis</keyword>
<evidence type="ECO:0000256" key="1">
    <source>
        <dbReference type="ARBA" id="ARBA00009505"/>
    </source>
</evidence>
<feature type="compositionally biased region" description="Basic and acidic residues" evidence="3">
    <location>
        <begin position="215"/>
        <end position="225"/>
    </location>
</feature>
<feature type="region of interest" description="Disordered" evidence="3">
    <location>
        <begin position="208"/>
        <end position="251"/>
    </location>
</feature>
<proteinExistence type="inferred from homology"/>
<dbReference type="EMBL" id="JASNWA010000009">
    <property type="protein sequence ID" value="KAK3169812.1"/>
    <property type="molecule type" value="Genomic_DNA"/>
</dbReference>
<dbReference type="Proteomes" id="UP001276659">
    <property type="component" value="Unassembled WGS sequence"/>
</dbReference>
<name>A0AAE0DGM2_9LECA</name>
<dbReference type="GO" id="GO:0007031">
    <property type="term" value="P:peroxisome organization"/>
    <property type="evidence" value="ECO:0007669"/>
    <property type="project" value="UniProtKB-KW"/>
</dbReference>
<protein>
    <recommendedName>
        <fullName evidence="2">Peroxisomal membrane protein PEX16</fullName>
    </recommendedName>
</protein>
<dbReference type="Pfam" id="PF08610">
    <property type="entry name" value="Pex16"/>
    <property type="match status" value="1"/>
</dbReference>
<keyword evidence="5" id="KW-1185">Reference proteome</keyword>
<evidence type="ECO:0000256" key="3">
    <source>
        <dbReference type="SAM" id="MobiDB-lite"/>
    </source>
</evidence>
<sequence>MYSALHPPNLLCDNQSTTAQPNPKVPSPPSIFAAMAVDRPTSSTAPPSNTTTLSTHLRTHIPISYLTLPSQWLDTYASFVRSNASQVSQIESALRSLQYIIPGRFHETPITSEFLHTFLALLTAYHTHLLPSPSPPSPGTRYQRFCEVTSSVYRRCAVLLRTVQYTQLLCEMFAKRAGERVRWRVVVVLELVKAALRLCMGRASGGRSVVGTGVGDDKQERRVDDEAASTPDVGWDGIGNGPGETEWKMPRTGMKLPPMPSNSGMSGESITDFLGKRVVSADEIKSAKRLVRKIASVQGQLAEIMWILRPVVYALALQRCQGYKRDWRPWALGLAMEIASRQLAKKDVREGVVGGVRGLTGVEREELKRRGWNMAWWGMRGAFYENVTRGWIQGFAGKLKGKPLLDMVGVIVEDYDYLWDDYYFSTATI</sequence>
<dbReference type="GO" id="GO:0005778">
    <property type="term" value="C:peroxisomal membrane"/>
    <property type="evidence" value="ECO:0007669"/>
    <property type="project" value="UniProtKB-SubCell"/>
</dbReference>
<gene>
    <name evidence="4" type="ORF">OEA41_009196</name>
</gene>
<keyword evidence="2" id="KW-0576">Peroxisome</keyword>
<dbReference type="PANTHER" id="PTHR13299">
    <property type="entry name" value="PEROXISOMAL MEMBRANE PROTEIN PEX16"/>
    <property type="match status" value="1"/>
</dbReference>
<dbReference type="InterPro" id="IPR013919">
    <property type="entry name" value="Pex16"/>
</dbReference>
<dbReference type="PANTHER" id="PTHR13299:SF0">
    <property type="entry name" value="PEROXISOMAL MEMBRANE PROTEIN PEX16"/>
    <property type="match status" value="1"/>
</dbReference>
<organism evidence="4 5">
    <name type="scientific">Lepraria neglecta</name>
    <dbReference type="NCBI Taxonomy" id="209136"/>
    <lineage>
        <taxon>Eukaryota</taxon>
        <taxon>Fungi</taxon>
        <taxon>Dikarya</taxon>
        <taxon>Ascomycota</taxon>
        <taxon>Pezizomycotina</taxon>
        <taxon>Lecanoromycetes</taxon>
        <taxon>OSLEUM clade</taxon>
        <taxon>Lecanoromycetidae</taxon>
        <taxon>Lecanorales</taxon>
        <taxon>Lecanorineae</taxon>
        <taxon>Stereocaulaceae</taxon>
        <taxon>Lepraria</taxon>
    </lineage>
</organism>
<reference evidence="4" key="1">
    <citation type="submission" date="2022-11" db="EMBL/GenBank/DDBJ databases">
        <title>Chromosomal genome sequence assembly and mating type (MAT) locus characterization of the leprose asexual lichenized fungus Lepraria neglecta (Nyl.) Erichsen.</title>
        <authorList>
            <person name="Allen J.L."/>
            <person name="Pfeffer B."/>
        </authorList>
    </citation>
    <scope>NUCLEOTIDE SEQUENCE</scope>
    <source>
        <strain evidence="4">Allen 5258</strain>
    </source>
</reference>
<dbReference type="AlphaFoldDB" id="A0AAE0DGM2"/>
<evidence type="ECO:0000313" key="5">
    <source>
        <dbReference type="Proteomes" id="UP001276659"/>
    </source>
</evidence>
<evidence type="ECO:0000256" key="2">
    <source>
        <dbReference type="RuleBase" id="RU365003"/>
    </source>
</evidence>
<comment type="similarity">
    <text evidence="1 2">Belongs to the peroxin-16 family.</text>
</comment>
<evidence type="ECO:0000313" key="4">
    <source>
        <dbReference type="EMBL" id="KAK3169812.1"/>
    </source>
</evidence>